<evidence type="ECO:0000259" key="7">
    <source>
        <dbReference type="PROSITE" id="PS51042"/>
    </source>
</evidence>
<evidence type="ECO:0000256" key="2">
    <source>
        <dbReference type="ARBA" id="ARBA00023015"/>
    </source>
</evidence>
<dbReference type="InParanoid" id="E3NHH2"/>
<dbReference type="EMBL" id="DS268676">
    <property type="protein sequence ID" value="EFO98046.1"/>
    <property type="molecule type" value="Genomic_DNA"/>
</dbReference>
<dbReference type="InterPro" id="IPR003350">
    <property type="entry name" value="CUT_dom"/>
</dbReference>
<proteinExistence type="predicted"/>
<evidence type="ECO:0000256" key="4">
    <source>
        <dbReference type="ARBA" id="ARBA00023155"/>
    </source>
</evidence>
<accession>E3NHH2</accession>
<dbReference type="GO" id="GO:0003677">
    <property type="term" value="F:DNA binding"/>
    <property type="evidence" value="ECO:0007669"/>
    <property type="project" value="UniProtKB-KW"/>
</dbReference>
<keyword evidence="5" id="KW-0804">Transcription</keyword>
<gene>
    <name evidence="8" type="ORF">CRE_20050</name>
</gene>
<dbReference type="AlphaFoldDB" id="E3NHH2"/>
<feature type="domain" description="CUT" evidence="7">
    <location>
        <begin position="11"/>
        <end position="74"/>
    </location>
</feature>
<dbReference type="Pfam" id="PF02376">
    <property type="entry name" value="CUT"/>
    <property type="match status" value="1"/>
</dbReference>
<dbReference type="PROSITE" id="PS51042">
    <property type="entry name" value="CUT"/>
    <property type="match status" value="1"/>
</dbReference>
<keyword evidence="9" id="KW-1185">Reference proteome</keyword>
<comment type="subcellular location">
    <subcellularLocation>
        <location evidence="1">Nucleus</location>
    </subcellularLocation>
</comment>
<name>E3NHH2_CAERE</name>
<evidence type="ECO:0000313" key="8">
    <source>
        <dbReference type="EMBL" id="EFO98046.1"/>
    </source>
</evidence>
<evidence type="ECO:0000256" key="5">
    <source>
        <dbReference type="ARBA" id="ARBA00023163"/>
    </source>
</evidence>
<dbReference type="Proteomes" id="UP000008281">
    <property type="component" value="Unassembled WGS sequence"/>
</dbReference>
<evidence type="ECO:0000256" key="1">
    <source>
        <dbReference type="ARBA" id="ARBA00004123"/>
    </source>
</evidence>
<protein>
    <recommendedName>
        <fullName evidence="7">CUT domain-containing protein</fullName>
    </recommendedName>
</protein>
<evidence type="ECO:0000256" key="6">
    <source>
        <dbReference type="ARBA" id="ARBA00023242"/>
    </source>
</evidence>
<dbReference type="GO" id="GO:0005634">
    <property type="term" value="C:nucleus"/>
    <property type="evidence" value="ECO:0007669"/>
    <property type="project" value="UniProtKB-SubCell"/>
</dbReference>
<dbReference type="InterPro" id="IPR010982">
    <property type="entry name" value="Lambda_DNA-bd_dom_sf"/>
</dbReference>
<keyword evidence="4" id="KW-0371">Homeobox</keyword>
<keyword evidence="2" id="KW-0805">Transcription regulation</keyword>
<organism evidence="9">
    <name type="scientific">Caenorhabditis remanei</name>
    <name type="common">Caenorhabditis vulgaris</name>
    <dbReference type="NCBI Taxonomy" id="31234"/>
    <lineage>
        <taxon>Eukaryota</taxon>
        <taxon>Metazoa</taxon>
        <taxon>Ecdysozoa</taxon>
        <taxon>Nematoda</taxon>
        <taxon>Chromadorea</taxon>
        <taxon>Rhabditida</taxon>
        <taxon>Rhabditina</taxon>
        <taxon>Rhabditomorpha</taxon>
        <taxon>Rhabditoidea</taxon>
        <taxon>Rhabditidae</taxon>
        <taxon>Peloderinae</taxon>
        <taxon>Caenorhabditis</taxon>
    </lineage>
</organism>
<dbReference type="Gene3D" id="1.10.260.40">
    <property type="entry name" value="lambda repressor-like DNA-binding domains"/>
    <property type="match status" value="1"/>
</dbReference>
<evidence type="ECO:0000313" key="9">
    <source>
        <dbReference type="Proteomes" id="UP000008281"/>
    </source>
</evidence>
<keyword evidence="3" id="KW-0238">DNA-binding</keyword>
<dbReference type="HOGENOM" id="CLU_2690189_0_0_1"/>
<keyword evidence="6" id="KW-0539">Nucleus</keyword>
<sequence>MTVEQAISLLTKPIPVNINVNTTEIVKEIKEWLASNRFTNKFFASNILNIKGNHLTNIFAQPRDFILESRILFY</sequence>
<dbReference type="SUPFAM" id="SSF47413">
    <property type="entry name" value="lambda repressor-like DNA-binding domains"/>
    <property type="match status" value="1"/>
</dbReference>
<evidence type="ECO:0000256" key="3">
    <source>
        <dbReference type="ARBA" id="ARBA00023125"/>
    </source>
</evidence>
<reference evidence="8" key="1">
    <citation type="submission" date="2007-07" db="EMBL/GenBank/DDBJ databases">
        <title>PCAP assembly of the Caenorhabditis remanei genome.</title>
        <authorList>
            <consortium name="The Caenorhabditis remanei Sequencing Consortium"/>
            <person name="Wilson R.K."/>
        </authorList>
    </citation>
    <scope>NUCLEOTIDE SEQUENCE [LARGE SCALE GENOMIC DNA]</scope>
    <source>
        <strain evidence="8">PB4641</strain>
    </source>
</reference>